<dbReference type="AlphaFoldDB" id="A0A1X0P2K6"/>
<accession>A0A1X0P2K6</accession>
<evidence type="ECO:0000313" key="2">
    <source>
        <dbReference type="Proteomes" id="UP000192257"/>
    </source>
</evidence>
<sequence length="105" mass="12284">MIRRVSCLSSALLDRHVTAGCVTLFTSLRGTRNNRHDSNNDELTSTYFDMQDVDADRLNHHYWNSFGLPYEDMLLMDECLLDENGVDITEQIPMRDRRLLRGEYL</sequence>
<reference evidence="1 2" key="1">
    <citation type="submission" date="2017-03" db="EMBL/GenBank/DDBJ databases">
        <title>An alternative strategy for trypanosome survival in the mammalian bloodstream revealed through genome and transcriptome analysis of the ubiquitous bovine parasite Trypanosoma (Megatrypanum) theileri.</title>
        <authorList>
            <person name="Kelly S."/>
            <person name="Ivens A."/>
            <person name="Mott A."/>
            <person name="O'Neill E."/>
            <person name="Emms D."/>
            <person name="Macleod O."/>
            <person name="Voorheis P."/>
            <person name="Matthews J."/>
            <person name="Matthews K."/>
            <person name="Carrington M."/>
        </authorList>
    </citation>
    <scope>NUCLEOTIDE SEQUENCE [LARGE SCALE GENOMIC DNA]</scope>
    <source>
        <strain evidence="1">Edinburgh</strain>
    </source>
</reference>
<gene>
    <name evidence="1" type="ORF">TM35_000074820</name>
</gene>
<protein>
    <submittedName>
        <fullName evidence="1">Uncharacterized protein</fullName>
    </submittedName>
</protein>
<dbReference type="Proteomes" id="UP000192257">
    <property type="component" value="Unassembled WGS sequence"/>
</dbReference>
<evidence type="ECO:0000313" key="1">
    <source>
        <dbReference type="EMBL" id="ORC91058.1"/>
    </source>
</evidence>
<proteinExistence type="predicted"/>
<organism evidence="1 2">
    <name type="scientific">Trypanosoma theileri</name>
    <dbReference type="NCBI Taxonomy" id="67003"/>
    <lineage>
        <taxon>Eukaryota</taxon>
        <taxon>Discoba</taxon>
        <taxon>Euglenozoa</taxon>
        <taxon>Kinetoplastea</taxon>
        <taxon>Metakinetoplastina</taxon>
        <taxon>Trypanosomatida</taxon>
        <taxon>Trypanosomatidae</taxon>
        <taxon>Trypanosoma</taxon>
    </lineage>
</organism>
<keyword evidence="2" id="KW-1185">Reference proteome</keyword>
<comment type="caution">
    <text evidence="1">The sequence shown here is derived from an EMBL/GenBank/DDBJ whole genome shotgun (WGS) entry which is preliminary data.</text>
</comment>
<name>A0A1X0P2K6_9TRYP</name>
<dbReference type="RefSeq" id="XP_028885124.1">
    <property type="nucleotide sequence ID" value="XM_029023928.1"/>
</dbReference>
<dbReference type="OrthoDB" id="258639at2759"/>
<dbReference type="EMBL" id="NBCO01000007">
    <property type="protein sequence ID" value="ORC91058.1"/>
    <property type="molecule type" value="Genomic_DNA"/>
</dbReference>
<dbReference type="VEuPathDB" id="TriTrypDB:TM35_000074820"/>
<dbReference type="GeneID" id="39983708"/>